<feature type="domain" description="Protein CPL1-like" evidence="2">
    <location>
        <begin position="224"/>
        <end position="293"/>
    </location>
</feature>
<evidence type="ECO:0000313" key="3">
    <source>
        <dbReference type="EMBL" id="RDX54525.1"/>
    </source>
</evidence>
<dbReference type="InterPro" id="IPR048661">
    <property type="entry name" value="CPL1-like"/>
</dbReference>
<dbReference type="AlphaFoldDB" id="A0A371DPQ2"/>
<dbReference type="InterPro" id="IPR038955">
    <property type="entry name" value="PriA/CPL1_fungi"/>
</dbReference>
<feature type="signal peptide" evidence="1">
    <location>
        <begin position="1"/>
        <end position="19"/>
    </location>
</feature>
<accession>A0A371DPQ2</accession>
<protein>
    <recommendedName>
        <fullName evidence="2">Protein CPL1-like domain-containing protein</fullName>
    </recommendedName>
</protein>
<reference evidence="3 4" key="1">
    <citation type="journal article" date="2018" name="Biotechnol. Biofuels">
        <title>Integrative visual omics of the white-rot fungus Polyporus brumalis exposes the biotechnological potential of its oxidative enzymes for delignifying raw plant biomass.</title>
        <authorList>
            <person name="Miyauchi S."/>
            <person name="Rancon A."/>
            <person name="Drula E."/>
            <person name="Hage H."/>
            <person name="Chaduli D."/>
            <person name="Favel A."/>
            <person name="Grisel S."/>
            <person name="Henrissat B."/>
            <person name="Herpoel-Gimbert I."/>
            <person name="Ruiz-Duenas F.J."/>
            <person name="Chevret D."/>
            <person name="Hainaut M."/>
            <person name="Lin J."/>
            <person name="Wang M."/>
            <person name="Pangilinan J."/>
            <person name="Lipzen A."/>
            <person name="Lesage-Meessen L."/>
            <person name="Navarro D."/>
            <person name="Riley R."/>
            <person name="Grigoriev I.V."/>
            <person name="Zhou S."/>
            <person name="Raouche S."/>
            <person name="Rosso M.N."/>
        </authorList>
    </citation>
    <scope>NUCLEOTIDE SEQUENCE [LARGE SCALE GENOMIC DNA]</scope>
    <source>
        <strain evidence="3 4">BRFM 1820</strain>
    </source>
</reference>
<dbReference type="STRING" id="139420.A0A371DPQ2"/>
<keyword evidence="4" id="KW-1185">Reference proteome</keyword>
<dbReference type="PANTHER" id="PTHR35192">
    <property type="entry name" value="PROTEIN, PUTATIVE-RELATED"/>
    <property type="match status" value="1"/>
</dbReference>
<dbReference type="PANTHER" id="PTHR35192:SF2">
    <property type="entry name" value="APPLE DOMAIN-CONTAINING PROTEIN"/>
    <property type="match status" value="1"/>
</dbReference>
<name>A0A371DPQ2_9APHY</name>
<evidence type="ECO:0000256" key="1">
    <source>
        <dbReference type="SAM" id="SignalP"/>
    </source>
</evidence>
<dbReference type="Pfam" id="PF21671">
    <property type="entry name" value="CPL1-like"/>
    <property type="match status" value="1"/>
</dbReference>
<gene>
    <name evidence="3" type="ORF">OH76DRAFT_973672</name>
</gene>
<proteinExistence type="predicted"/>
<organism evidence="3 4">
    <name type="scientific">Lentinus brumalis</name>
    <dbReference type="NCBI Taxonomy" id="2498619"/>
    <lineage>
        <taxon>Eukaryota</taxon>
        <taxon>Fungi</taxon>
        <taxon>Dikarya</taxon>
        <taxon>Basidiomycota</taxon>
        <taxon>Agaricomycotina</taxon>
        <taxon>Agaricomycetes</taxon>
        <taxon>Polyporales</taxon>
        <taxon>Polyporaceae</taxon>
        <taxon>Lentinus</taxon>
    </lineage>
</organism>
<feature type="chain" id="PRO_5016811517" description="Protein CPL1-like domain-containing protein" evidence="1">
    <location>
        <begin position="20"/>
        <end position="378"/>
    </location>
</feature>
<evidence type="ECO:0000313" key="4">
    <source>
        <dbReference type="Proteomes" id="UP000256964"/>
    </source>
</evidence>
<dbReference type="EMBL" id="KZ857384">
    <property type="protein sequence ID" value="RDX54525.1"/>
    <property type="molecule type" value="Genomic_DNA"/>
</dbReference>
<evidence type="ECO:0000259" key="2">
    <source>
        <dbReference type="Pfam" id="PF21671"/>
    </source>
</evidence>
<dbReference type="OrthoDB" id="439917at2759"/>
<dbReference type="Proteomes" id="UP000256964">
    <property type="component" value="Unassembled WGS sequence"/>
</dbReference>
<sequence>MLAVHALLALGYLSGGVLALHTPPLPSVRSKPLESQADFHSGHGLRPRHPLTHDTCLYANATTLSDIAFSGLSSSSSSTTTDITDLDTCLCLAGLSTTLDGLSSTAALVDELGLPQVEEVFSTYIASSSFAKACTYPPNSRPTCTRDNVCGFSCDPPFVAVGDSCVCTDSGRCEPTPPPATCQASGKTRRLSKRSTLSTLPMAQSACEDDETVCGAFDHATASFECVNIHTSLTSCGGCMMPNPFGLRVNNRASGVDCTAIPSVDAVSCMVGRCVVQSCLSGWIVDTEGSGCITERSIPSVILIAKDAPGLLVQTLRRDLALESHPNGTGNRSMKPHSDVSWRVSDIRSEIVPEDHTRAASMQFKEDWSRIPDYRRGT</sequence>
<keyword evidence="1" id="KW-0732">Signal</keyword>